<keyword evidence="1" id="KW-0472">Membrane</keyword>
<dbReference type="Proteomes" id="UP001156560">
    <property type="component" value="Plasmid pHLA"/>
</dbReference>
<accession>A0AA47JMV3</accession>
<organism evidence="2 3">
    <name type="scientific">Vibrio parahaemolyticus</name>
    <dbReference type="NCBI Taxonomy" id="670"/>
    <lineage>
        <taxon>Bacteria</taxon>
        <taxon>Pseudomonadati</taxon>
        <taxon>Pseudomonadota</taxon>
        <taxon>Gammaproteobacteria</taxon>
        <taxon>Vibrionales</taxon>
        <taxon>Vibrionaceae</taxon>
        <taxon>Vibrio</taxon>
    </lineage>
</organism>
<feature type="transmembrane region" description="Helical" evidence="1">
    <location>
        <begin position="68"/>
        <end position="94"/>
    </location>
</feature>
<gene>
    <name evidence="2" type="ORF">O1Q84_25795</name>
</gene>
<keyword evidence="2" id="KW-0614">Plasmid</keyword>
<dbReference type="EMBL" id="CP114196">
    <property type="protein sequence ID" value="WAT93737.1"/>
    <property type="molecule type" value="Genomic_DNA"/>
</dbReference>
<feature type="transmembrane region" description="Helical" evidence="1">
    <location>
        <begin position="17"/>
        <end position="47"/>
    </location>
</feature>
<proteinExistence type="predicted"/>
<evidence type="ECO:0000313" key="3">
    <source>
        <dbReference type="Proteomes" id="UP001156560"/>
    </source>
</evidence>
<evidence type="ECO:0000313" key="2">
    <source>
        <dbReference type="EMBL" id="WAT93737.1"/>
    </source>
</evidence>
<reference evidence="2" key="1">
    <citation type="submission" date="2022-12" db="EMBL/GenBank/DDBJ databases">
        <title>Vibrio parahaemolyticus become highly virulent by producing novel Tc toxins.</title>
        <authorList>
            <person name="Yang F."/>
            <person name="You Y."/>
            <person name="Lai Q."/>
            <person name="Xu L."/>
            <person name="Li F."/>
        </authorList>
    </citation>
    <scope>NUCLEOTIDE SEQUENCE</scope>
    <source>
        <strain evidence="2">Vp-HL-202005</strain>
        <plasmid evidence="2">pHLA</plasmid>
    </source>
</reference>
<keyword evidence="1" id="KW-0812">Transmembrane</keyword>
<sequence>MAVEVTDVLERFLTHEFVILVDGIILVAQGLGLYLFVHGVFLWLSLMRIRTSSPMVSQMYGSPPSPKLIMAVFIASAFMWKFGEGIAAWGSLFWHGSGLDFSTPYSAAMFDDISQRATNLVNVSTVGTGMQTRSIAIRACFAVMSIYGVISYFRGVMGITLLANPQMSGQIKFSHIVVHMGFGIFLVYIDFFYQSLSNTITAATMN</sequence>
<protein>
    <submittedName>
        <fullName evidence="2">Uncharacterized protein</fullName>
    </submittedName>
</protein>
<name>A0AA47JMV3_VIBPH</name>
<dbReference type="RefSeq" id="WP_025767013.1">
    <property type="nucleotide sequence ID" value="NZ_CP114196.1"/>
</dbReference>
<feature type="transmembrane region" description="Helical" evidence="1">
    <location>
        <begin position="173"/>
        <end position="193"/>
    </location>
</feature>
<geneLocation type="plasmid" evidence="2 3">
    <name>pHLA</name>
</geneLocation>
<dbReference type="AlphaFoldDB" id="A0AA47JMV3"/>
<feature type="transmembrane region" description="Helical" evidence="1">
    <location>
        <begin position="135"/>
        <end position="153"/>
    </location>
</feature>
<evidence type="ECO:0000256" key="1">
    <source>
        <dbReference type="SAM" id="Phobius"/>
    </source>
</evidence>
<keyword evidence="1" id="KW-1133">Transmembrane helix</keyword>